<dbReference type="RefSeq" id="WP_204005544.1">
    <property type="nucleotide sequence ID" value="NZ_BOPG01000061.1"/>
</dbReference>
<dbReference type="AlphaFoldDB" id="A0A8J3ZFY8"/>
<dbReference type="Proteomes" id="UP000612585">
    <property type="component" value="Unassembled WGS sequence"/>
</dbReference>
<organism evidence="1 2">
    <name type="scientific">Virgisporangium aurantiacum</name>
    <dbReference type="NCBI Taxonomy" id="175570"/>
    <lineage>
        <taxon>Bacteria</taxon>
        <taxon>Bacillati</taxon>
        <taxon>Actinomycetota</taxon>
        <taxon>Actinomycetes</taxon>
        <taxon>Micromonosporales</taxon>
        <taxon>Micromonosporaceae</taxon>
        <taxon>Virgisporangium</taxon>
    </lineage>
</organism>
<name>A0A8J3ZFY8_9ACTN</name>
<evidence type="ECO:0008006" key="3">
    <source>
        <dbReference type="Google" id="ProtNLM"/>
    </source>
</evidence>
<keyword evidence="2" id="KW-1185">Reference proteome</keyword>
<reference evidence="1" key="1">
    <citation type="submission" date="2021-01" db="EMBL/GenBank/DDBJ databases">
        <title>Whole genome shotgun sequence of Virgisporangium aurantiacum NBRC 16421.</title>
        <authorList>
            <person name="Komaki H."/>
            <person name="Tamura T."/>
        </authorList>
    </citation>
    <scope>NUCLEOTIDE SEQUENCE</scope>
    <source>
        <strain evidence="1">NBRC 16421</strain>
    </source>
</reference>
<evidence type="ECO:0000313" key="2">
    <source>
        <dbReference type="Proteomes" id="UP000612585"/>
    </source>
</evidence>
<dbReference type="EMBL" id="BOPG01000061">
    <property type="protein sequence ID" value="GIJ60890.1"/>
    <property type="molecule type" value="Genomic_DNA"/>
</dbReference>
<sequence length="383" mass="39980">MVEILWLCGPSGVGKSSVGYALFEQLGPHAAYVDLDQLGLCHPAPADDPGNHRLKARNLGGVHAGFRAAGTRQLVISGLVDDAAGVASHVARLPGADVTVCRLRADTDQLRARFERRGWLLNLLEESVRNGRDLDRTDFADLVVDTSGLAVPEVVAKVRATGWPPPAPAPLADAPPAELPAVELPAVELPAAAGGSVLFLCGPPAVGKSTVGFEVYLRKIGADVPVAYVDLAQIGFCRPAPPDGTLTAHNLGRVWAGHRAAGASHLIVTGNVTDRAALARYRAAIPAADWIVCRLRADAATLTERVMLRGRGGGPGIMGDDLRGRPEAELRGRAADIVRTAGTLDASALGDVAVDTDARDVAEVATLVEEAWPGGGICRRSVH</sequence>
<dbReference type="InterPro" id="IPR027417">
    <property type="entry name" value="P-loop_NTPase"/>
</dbReference>
<dbReference type="Gene3D" id="3.40.50.300">
    <property type="entry name" value="P-loop containing nucleotide triphosphate hydrolases"/>
    <property type="match status" value="2"/>
</dbReference>
<evidence type="ECO:0000313" key="1">
    <source>
        <dbReference type="EMBL" id="GIJ60890.1"/>
    </source>
</evidence>
<gene>
    <name evidence="1" type="ORF">Vau01_084060</name>
</gene>
<comment type="caution">
    <text evidence="1">The sequence shown here is derived from an EMBL/GenBank/DDBJ whole genome shotgun (WGS) entry which is preliminary data.</text>
</comment>
<dbReference type="SUPFAM" id="SSF52540">
    <property type="entry name" value="P-loop containing nucleoside triphosphate hydrolases"/>
    <property type="match status" value="2"/>
</dbReference>
<protein>
    <recommendedName>
        <fullName evidence="3">Adenylylsulfate kinase</fullName>
    </recommendedName>
</protein>
<accession>A0A8J3ZFY8</accession>
<proteinExistence type="predicted"/>